<organism evidence="1 2">
    <name type="scientific">Caloramator quimbayensis</name>
    <dbReference type="NCBI Taxonomy" id="1147123"/>
    <lineage>
        <taxon>Bacteria</taxon>
        <taxon>Bacillati</taxon>
        <taxon>Bacillota</taxon>
        <taxon>Clostridia</taxon>
        <taxon>Eubacteriales</taxon>
        <taxon>Clostridiaceae</taxon>
        <taxon>Caloramator</taxon>
    </lineage>
</organism>
<dbReference type="Pfam" id="PF12668">
    <property type="entry name" value="DUF3791"/>
    <property type="match status" value="1"/>
</dbReference>
<proteinExistence type="predicted"/>
<reference evidence="2" key="1">
    <citation type="submission" date="2017-02" db="EMBL/GenBank/DDBJ databases">
        <authorList>
            <person name="Varghese N."/>
            <person name="Submissions S."/>
        </authorList>
    </citation>
    <scope>NUCLEOTIDE SEQUENCE [LARGE SCALE GENOMIC DNA]</scope>
    <source>
        <strain evidence="2">USBA 833</strain>
    </source>
</reference>
<sequence length="74" mass="8447">MGRSMEDRVISIQTQVIEAYRRKHSLSAEEIAEVISKYNLSKFIQDNYELLHLTGVDGIVEEIEVYIAECEGGK</sequence>
<dbReference type="EMBL" id="FUYH01000056">
    <property type="protein sequence ID" value="SKB01291.1"/>
    <property type="molecule type" value="Genomic_DNA"/>
</dbReference>
<dbReference type="AlphaFoldDB" id="A0A1T4YJ47"/>
<dbReference type="Proteomes" id="UP000190105">
    <property type="component" value="Unassembled WGS sequence"/>
</dbReference>
<keyword evidence="2" id="KW-1185">Reference proteome</keyword>
<name>A0A1T4YJ47_9CLOT</name>
<gene>
    <name evidence="1" type="ORF">SAMN05443428_1561</name>
</gene>
<dbReference type="InterPro" id="IPR024269">
    <property type="entry name" value="DUF3791"/>
</dbReference>
<dbReference type="RefSeq" id="WP_078697915.1">
    <property type="nucleotide sequence ID" value="NZ_FUYH01000056.1"/>
</dbReference>
<protein>
    <recommendedName>
        <fullName evidence="3">DUF3791 domain-containing protein</fullName>
    </recommendedName>
</protein>
<dbReference type="STRING" id="1147123.SAMN05443428_1561"/>
<accession>A0A1T4YJ47</accession>
<evidence type="ECO:0008006" key="3">
    <source>
        <dbReference type="Google" id="ProtNLM"/>
    </source>
</evidence>
<evidence type="ECO:0000313" key="1">
    <source>
        <dbReference type="EMBL" id="SKB01291.1"/>
    </source>
</evidence>
<evidence type="ECO:0000313" key="2">
    <source>
        <dbReference type="Proteomes" id="UP000190105"/>
    </source>
</evidence>